<keyword evidence="6 8" id="KW-1133">Transmembrane helix</keyword>
<keyword evidence="11" id="KW-1185">Reference proteome</keyword>
<feature type="transmembrane region" description="Helical" evidence="8">
    <location>
        <begin position="44"/>
        <end position="65"/>
    </location>
</feature>
<dbReference type="InterPro" id="IPR000620">
    <property type="entry name" value="EamA_dom"/>
</dbReference>
<dbReference type="SUPFAM" id="SSF103481">
    <property type="entry name" value="Multidrug resistance efflux transporter EmrE"/>
    <property type="match status" value="2"/>
</dbReference>
<keyword evidence="4" id="KW-1003">Cell membrane</keyword>
<evidence type="ECO:0000256" key="2">
    <source>
        <dbReference type="ARBA" id="ARBA00007362"/>
    </source>
</evidence>
<comment type="similarity">
    <text evidence="2">Belongs to the EamA transporter family.</text>
</comment>
<organism evidence="10 11">
    <name type="scientific">Tabrizicola oligotrophica</name>
    <dbReference type="NCBI Taxonomy" id="2710650"/>
    <lineage>
        <taxon>Bacteria</taxon>
        <taxon>Pseudomonadati</taxon>
        <taxon>Pseudomonadota</taxon>
        <taxon>Alphaproteobacteria</taxon>
        <taxon>Rhodobacterales</taxon>
        <taxon>Paracoccaceae</taxon>
        <taxon>Tabrizicola</taxon>
    </lineage>
</organism>
<feature type="transmembrane region" description="Helical" evidence="8">
    <location>
        <begin position="273"/>
        <end position="293"/>
    </location>
</feature>
<comment type="caution">
    <text evidence="10">The sequence shown here is derived from an EMBL/GenBank/DDBJ whole genome shotgun (WGS) entry which is preliminary data.</text>
</comment>
<evidence type="ECO:0000256" key="8">
    <source>
        <dbReference type="SAM" id="Phobius"/>
    </source>
</evidence>
<gene>
    <name evidence="10" type="primary">rarD</name>
    <name evidence="10" type="ORF">G4Z14_02840</name>
</gene>
<keyword evidence="7 8" id="KW-0472">Membrane</keyword>
<dbReference type="RefSeq" id="WP_164623225.1">
    <property type="nucleotide sequence ID" value="NZ_JAAIVJ010000001.1"/>
</dbReference>
<dbReference type="NCBIfam" id="TIGR00688">
    <property type="entry name" value="rarD"/>
    <property type="match status" value="1"/>
</dbReference>
<evidence type="ECO:0000256" key="7">
    <source>
        <dbReference type="ARBA" id="ARBA00023136"/>
    </source>
</evidence>
<feature type="transmembrane region" description="Helical" evidence="8">
    <location>
        <begin position="216"/>
        <end position="235"/>
    </location>
</feature>
<dbReference type="InterPro" id="IPR004626">
    <property type="entry name" value="RarD"/>
</dbReference>
<reference evidence="10 11" key="1">
    <citation type="submission" date="2020-02" db="EMBL/GenBank/DDBJ databases">
        <authorList>
            <person name="Chen W.-M."/>
        </authorList>
    </citation>
    <scope>NUCLEOTIDE SEQUENCE [LARGE SCALE GENOMIC DNA]</scope>
    <source>
        <strain evidence="10 11">KMS-5</strain>
    </source>
</reference>
<evidence type="ECO:0000256" key="4">
    <source>
        <dbReference type="ARBA" id="ARBA00022475"/>
    </source>
</evidence>
<dbReference type="AlphaFoldDB" id="A0A6M0QP20"/>
<dbReference type="InterPro" id="IPR037185">
    <property type="entry name" value="EmrE-like"/>
</dbReference>
<protein>
    <submittedName>
        <fullName evidence="10">EamA family transporter RarD</fullName>
    </submittedName>
</protein>
<feature type="transmembrane region" description="Helical" evidence="8">
    <location>
        <begin position="247"/>
        <end position="267"/>
    </location>
</feature>
<keyword evidence="5 8" id="KW-0812">Transmembrane</keyword>
<evidence type="ECO:0000256" key="6">
    <source>
        <dbReference type="ARBA" id="ARBA00022989"/>
    </source>
</evidence>
<dbReference type="Pfam" id="PF00892">
    <property type="entry name" value="EamA"/>
    <property type="match status" value="1"/>
</dbReference>
<accession>A0A6M0QP20</accession>
<comment type="subcellular location">
    <subcellularLocation>
        <location evidence="1">Cell membrane</location>
        <topology evidence="1">Multi-pass membrane protein</topology>
    </subcellularLocation>
</comment>
<feature type="transmembrane region" description="Helical" evidence="8">
    <location>
        <begin position="12"/>
        <end position="32"/>
    </location>
</feature>
<evidence type="ECO:0000313" key="10">
    <source>
        <dbReference type="EMBL" id="NEY89220.1"/>
    </source>
</evidence>
<feature type="domain" description="EamA" evidence="9">
    <location>
        <begin position="14"/>
        <end position="149"/>
    </location>
</feature>
<dbReference type="EMBL" id="JAAIVJ010000001">
    <property type="protein sequence ID" value="NEY89220.1"/>
    <property type="molecule type" value="Genomic_DNA"/>
</dbReference>
<evidence type="ECO:0000259" key="9">
    <source>
        <dbReference type="Pfam" id="PF00892"/>
    </source>
</evidence>
<feature type="transmembrane region" description="Helical" evidence="8">
    <location>
        <begin position="109"/>
        <end position="126"/>
    </location>
</feature>
<evidence type="ECO:0000313" key="11">
    <source>
        <dbReference type="Proteomes" id="UP000477782"/>
    </source>
</evidence>
<dbReference type="GO" id="GO:0005886">
    <property type="term" value="C:plasma membrane"/>
    <property type="evidence" value="ECO:0007669"/>
    <property type="project" value="UniProtKB-SubCell"/>
</dbReference>
<keyword evidence="3" id="KW-0813">Transport</keyword>
<evidence type="ECO:0000256" key="3">
    <source>
        <dbReference type="ARBA" id="ARBA00022448"/>
    </source>
</evidence>
<dbReference type="PANTHER" id="PTHR22911">
    <property type="entry name" value="ACYL-MALONYL CONDENSING ENZYME-RELATED"/>
    <property type="match status" value="1"/>
</dbReference>
<evidence type="ECO:0000256" key="5">
    <source>
        <dbReference type="ARBA" id="ARBA00022692"/>
    </source>
</evidence>
<feature type="transmembrane region" description="Helical" evidence="8">
    <location>
        <begin position="133"/>
        <end position="150"/>
    </location>
</feature>
<dbReference type="PANTHER" id="PTHR22911:SF137">
    <property type="entry name" value="SOLUTE CARRIER FAMILY 35 MEMBER G2-RELATED"/>
    <property type="match status" value="1"/>
</dbReference>
<feature type="transmembrane region" description="Helical" evidence="8">
    <location>
        <begin position="184"/>
        <end position="204"/>
    </location>
</feature>
<dbReference type="Proteomes" id="UP000477782">
    <property type="component" value="Unassembled WGS sequence"/>
</dbReference>
<evidence type="ECO:0000256" key="1">
    <source>
        <dbReference type="ARBA" id="ARBA00004651"/>
    </source>
</evidence>
<proteinExistence type="inferred from homology"/>
<feature type="transmembrane region" description="Helical" evidence="8">
    <location>
        <begin position="77"/>
        <end position="97"/>
    </location>
</feature>
<sequence length="298" mass="32200">MSATSPQNVDTPRGFAFALVAYLLWGFLPLYMKALAEIPTLEVLAHRVLWSVPIALLILAALGRTADLAAALGSPRMLAMAALTAALISVNWGIYVWSIQTGHALEAALGYYINPLFSIFLGAVLLKERLSGAQKLAIALAATAVAFLTWQVGKVPVVALSLTLTWGFYAYFKKRLPIGPNQGFTLEVILLLPFALGYAVWLGLRGEAMFMASTPANTALLMGCGVVTAVPLMIYANGAKLLKLSTIGIMQYIAPTMIFLTAVFWFGEPFDSARLIAFGLIWAALVIYTISLLRQARR</sequence>
<name>A0A6M0QP20_9RHOB</name>